<name>A0A0K2UHL8_LEPSM</name>
<accession>A0A0K2UHL8</accession>
<proteinExistence type="predicted"/>
<dbReference type="AlphaFoldDB" id="A0A0K2UHL8"/>
<dbReference type="EMBL" id="HACA01020352">
    <property type="protein sequence ID" value="CDW37713.1"/>
    <property type="molecule type" value="Transcribed_RNA"/>
</dbReference>
<protein>
    <submittedName>
        <fullName evidence="1">Uncharacterized protein</fullName>
    </submittedName>
</protein>
<reference evidence="1" key="1">
    <citation type="submission" date="2014-05" db="EMBL/GenBank/DDBJ databases">
        <authorList>
            <person name="Chronopoulou M."/>
        </authorList>
    </citation>
    <scope>NUCLEOTIDE SEQUENCE</scope>
    <source>
        <tissue evidence="1">Whole organism</tissue>
    </source>
</reference>
<sequence>MINNGNYSKTILCFMVKSVLGKIQ</sequence>
<organism evidence="1">
    <name type="scientific">Lepeophtheirus salmonis</name>
    <name type="common">Salmon louse</name>
    <name type="synonym">Caligus salmonis</name>
    <dbReference type="NCBI Taxonomy" id="72036"/>
    <lineage>
        <taxon>Eukaryota</taxon>
        <taxon>Metazoa</taxon>
        <taxon>Ecdysozoa</taxon>
        <taxon>Arthropoda</taxon>
        <taxon>Crustacea</taxon>
        <taxon>Multicrustacea</taxon>
        <taxon>Hexanauplia</taxon>
        <taxon>Copepoda</taxon>
        <taxon>Siphonostomatoida</taxon>
        <taxon>Caligidae</taxon>
        <taxon>Lepeophtheirus</taxon>
    </lineage>
</organism>
<evidence type="ECO:0000313" key="1">
    <source>
        <dbReference type="EMBL" id="CDW37713.1"/>
    </source>
</evidence>